<dbReference type="GO" id="GO:0016887">
    <property type="term" value="F:ATP hydrolysis activity"/>
    <property type="evidence" value="ECO:0007669"/>
    <property type="project" value="InterPro"/>
</dbReference>
<feature type="domain" description="ABC transporter" evidence="1">
    <location>
        <begin position="20"/>
        <end position="74"/>
    </location>
</feature>
<dbReference type="InterPro" id="IPR027417">
    <property type="entry name" value="P-loop_NTPase"/>
</dbReference>
<organism evidence="2">
    <name type="scientific">hydrothermal vent metagenome</name>
    <dbReference type="NCBI Taxonomy" id="652676"/>
    <lineage>
        <taxon>unclassified sequences</taxon>
        <taxon>metagenomes</taxon>
        <taxon>ecological metagenomes</taxon>
    </lineage>
</organism>
<dbReference type="Gene3D" id="3.40.50.300">
    <property type="entry name" value="P-loop containing nucleotide triphosphate hydrolases"/>
    <property type="match status" value="1"/>
</dbReference>
<dbReference type="Pfam" id="PF00005">
    <property type="entry name" value="ABC_tran"/>
    <property type="match status" value="1"/>
</dbReference>
<dbReference type="GO" id="GO:0005524">
    <property type="term" value="F:ATP binding"/>
    <property type="evidence" value="ECO:0007669"/>
    <property type="project" value="InterPro"/>
</dbReference>
<gene>
    <name evidence="2" type="ORF">MNBD_UNCLBAC01-273</name>
</gene>
<feature type="non-terminal residue" evidence="2">
    <location>
        <position position="129"/>
    </location>
</feature>
<dbReference type="PANTHER" id="PTHR42855">
    <property type="entry name" value="ABC TRANSPORTER ATP-BINDING SUBUNIT"/>
    <property type="match status" value="1"/>
</dbReference>
<name>A0A3B1D9X2_9ZZZZ</name>
<dbReference type="EMBL" id="UOGJ01000068">
    <property type="protein sequence ID" value="VAX35641.1"/>
    <property type="molecule type" value="Genomic_DNA"/>
</dbReference>
<dbReference type="InterPro" id="IPR051309">
    <property type="entry name" value="ABCF_ATPase"/>
</dbReference>
<dbReference type="PANTHER" id="PTHR42855:SF1">
    <property type="entry name" value="ABC TRANSPORTER DOMAIN-CONTAINING PROTEIN"/>
    <property type="match status" value="1"/>
</dbReference>
<sequence>MALISVQDISLAFGGPLLFDQMSLQIEGGERIALLGRNGTGKTTLMKVLSKEIPPNTGNIVYQKGIHIAYLPQEVPTDLTGNIFDIVLSGLGKKAETVKKYHHVSHCLETEQTPELLNELGRLQEEMDH</sequence>
<protein>
    <recommendedName>
        <fullName evidence="1">ABC transporter domain-containing protein</fullName>
    </recommendedName>
</protein>
<accession>A0A3B1D9X2</accession>
<evidence type="ECO:0000313" key="2">
    <source>
        <dbReference type="EMBL" id="VAX35641.1"/>
    </source>
</evidence>
<dbReference type="AlphaFoldDB" id="A0A3B1D9X2"/>
<evidence type="ECO:0000259" key="1">
    <source>
        <dbReference type="Pfam" id="PF00005"/>
    </source>
</evidence>
<dbReference type="SUPFAM" id="SSF52540">
    <property type="entry name" value="P-loop containing nucleoside triphosphate hydrolases"/>
    <property type="match status" value="1"/>
</dbReference>
<reference evidence="2" key="1">
    <citation type="submission" date="2018-06" db="EMBL/GenBank/DDBJ databases">
        <authorList>
            <person name="Zhirakovskaya E."/>
        </authorList>
    </citation>
    <scope>NUCLEOTIDE SEQUENCE</scope>
</reference>
<dbReference type="InterPro" id="IPR003439">
    <property type="entry name" value="ABC_transporter-like_ATP-bd"/>
</dbReference>
<proteinExistence type="predicted"/>